<dbReference type="InterPro" id="IPR002606">
    <property type="entry name" value="Riboflavin_kinase_bac"/>
</dbReference>
<evidence type="ECO:0000313" key="17">
    <source>
        <dbReference type="EMBL" id="SVA72991.1"/>
    </source>
</evidence>
<evidence type="ECO:0000256" key="12">
    <source>
        <dbReference type="ARBA" id="ARBA00022777"/>
    </source>
</evidence>
<dbReference type="PANTHER" id="PTHR22749:SF6">
    <property type="entry name" value="RIBOFLAVIN KINASE"/>
    <property type="match status" value="1"/>
</dbReference>
<evidence type="ECO:0000256" key="11">
    <source>
        <dbReference type="ARBA" id="ARBA00022741"/>
    </source>
</evidence>
<evidence type="ECO:0000256" key="8">
    <source>
        <dbReference type="ARBA" id="ARBA00022643"/>
    </source>
</evidence>
<dbReference type="SMART" id="SM00904">
    <property type="entry name" value="Flavokinase"/>
    <property type="match status" value="1"/>
</dbReference>
<keyword evidence="11" id="KW-0547">Nucleotide-binding</keyword>
<keyword evidence="7" id="KW-0285">Flavoprotein</keyword>
<keyword evidence="12" id="KW-0418">Kinase</keyword>
<reference evidence="17" key="1">
    <citation type="submission" date="2018-05" db="EMBL/GenBank/DDBJ databases">
        <authorList>
            <person name="Lanie J.A."/>
            <person name="Ng W.-L."/>
            <person name="Kazmierczak K.M."/>
            <person name="Andrzejewski T.M."/>
            <person name="Davidsen T.M."/>
            <person name="Wayne K.J."/>
            <person name="Tettelin H."/>
            <person name="Glass J.I."/>
            <person name="Rusch D."/>
            <person name="Podicherti R."/>
            <person name="Tsui H.-C.T."/>
            <person name="Winkler M.E."/>
        </authorList>
    </citation>
    <scope>NUCLEOTIDE SEQUENCE</scope>
</reference>
<evidence type="ECO:0000256" key="13">
    <source>
        <dbReference type="ARBA" id="ARBA00022827"/>
    </source>
</evidence>
<keyword evidence="8" id="KW-0288">FMN</keyword>
<dbReference type="GO" id="GO:0009231">
    <property type="term" value="P:riboflavin biosynthetic process"/>
    <property type="evidence" value="ECO:0007669"/>
    <property type="project" value="InterPro"/>
</dbReference>
<dbReference type="UniPathway" id="UPA00277">
    <property type="reaction ID" value="UER00407"/>
</dbReference>
<accession>A0A381Y8M7</accession>
<dbReference type="Gene3D" id="3.40.50.620">
    <property type="entry name" value="HUPs"/>
    <property type="match status" value="1"/>
</dbReference>
<dbReference type="EC" id="2.7.7.2" evidence="5"/>
<evidence type="ECO:0000256" key="2">
    <source>
        <dbReference type="ARBA" id="ARBA00005201"/>
    </source>
</evidence>
<dbReference type="NCBIfam" id="TIGR00125">
    <property type="entry name" value="cyt_tran_rel"/>
    <property type="match status" value="1"/>
</dbReference>
<dbReference type="InterPro" id="IPR015864">
    <property type="entry name" value="FAD_synthase"/>
</dbReference>
<dbReference type="EC" id="2.7.1.26" evidence="4"/>
<dbReference type="EMBL" id="UINC01017570">
    <property type="protein sequence ID" value="SVA72991.1"/>
    <property type="molecule type" value="Genomic_DNA"/>
</dbReference>
<keyword evidence="14" id="KW-0067">ATP-binding</keyword>
<evidence type="ECO:0000256" key="1">
    <source>
        <dbReference type="ARBA" id="ARBA00004726"/>
    </source>
</evidence>
<dbReference type="PIRSF" id="PIRSF004491">
    <property type="entry name" value="FAD_Synth"/>
    <property type="match status" value="1"/>
</dbReference>
<comment type="similarity">
    <text evidence="3">Belongs to the RibF family.</text>
</comment>
<evidence type="ECO:0000256" key="10">
    <source>
        <dbReference type="ARBA" id="ARBA00022695"/>
    </source>
</evidence>
<sequence length="304" mass="35974">MKIYRNFNIEKKFKHSAIAIGNFDGFHIGHQRVINRAKKISKMKRIKFGLITFEPLPVMFFNKNLKNYRLDNLDQKILSLKKYGVDFLIIKKFNKKFSNISASNFIERILYNKLKCKLIFVSKNFKFGKNRIGNIGLLRDKEKKFFYKTIIINPLRRKTKIISSSLIRNMISKGKINHVNRLLNRHWTIEGFVKRGEKRGRIIGFPTCNLCLKDYIIPQLGVYSAKIIIGKKTQRKGIVNIGYRPTFDKKKLILEAHIFGLKKNLYDKKIKIMLIKFIRHEKKFRNILELKKQIAKDIKIVKQV</sequence>
<dbReference type="InterPro" id="IPR023468">
    <property type="entry name" value="Riboflavin_kinase"/>
</dbReference>
<comment type="pathway">
    <text evidence="1">Cofactor biosynthesis; FAD biosynthesis; FAD from FMN: step 1/1.</text>
</comment>
<dbReference type="SUPFAM" id="SSF82114">
    <property type="entry name" value="Riboflavin kinase-like"/>
    <property type="match status" value="1"/>
</dbReference>
<evidence type="ECO:0000259" key="16">
    <source>
        <dbReference type="SMART" id="SM00904"/>
    </source>
</evidence>
<dbReference type="InterPro" id="IPR014729">
    <property type="entry name" value="Rossmann-like_a/b/a_fold"/>
</dbReference>
<evidence type="ECO:0000256" key="5">
    <source>
        <dbReference type="ARBA" id="ARBA00012393"/>
    </source>
</evidence>
<keyword evidence="9" id="KW-0808">Transferase</keyword>
<keyword evidence="10" id="KW-0548">Nucleotidyltransferase</keyword>
<dbReference type="GO" id="GO:0005524">
    <property type="term" value="F:ATP binding"/>
    <property type="evidence" value="ECO:0007669"/>
    <property type="project" value="UniProtKB-KW"/>
</dbReference>
<evidence type="ECO:0000256" key="9">
    <source>
        <dbReference type="ARBA" id="ARBA00022679"/>
    </source>
</evidence>
<dbReference type="GO" id="GO:0008531">
    <property type="term" value="F:riboflavin kinase activity"/>
    <property type="evidence" value="ECO:0007669"/>
    <property type="project" value="UniProtKB-EC"/>
</dbReference>
<dbReference type="GO" id="GO:0009398">
    <property type="term" value="P:FMN biosynthetic process"/>
    <property type="evidence" value="ECO:0007669"/>
    <property type="project" value="UniProtKB-UniPathway"/>
</dbReference>
<dbReference type="InterPro" id="IPR015865">
    <property type="entry name" value="Riboflavin_kinase_bac/euk"/>
</dbReference>
<dbReference type="CDD" id="cd02064">
    <property type="entry name" value="FAD_synthetase_N"/>
    <property type="match status" value="1"/>
</dbReference>
<dbReference type="InterPro" id="IPR023465">
    <property type="entry name" value="Riboflavin_kinase_dom_sf"/>
</dbReference>
<dbReference type="Gene3D" id="2.40.30.30">
    <property type="entry name" value="Riboflavin kinase-like"/>
    <property type="match status" value="1"/>
</dbReference>
<dbReference type="SUPFAM" id="SSF52374">
    <property type="entry name" value="Nucleotidylyl transferase"/>
    <property type="match status" value="1"/>
</dbReference>
<protein>
    <recommendedName>
        <fullName evidence="6">Bifunctional riboflavin kinase/FMN adenylyltransferase</fullName>
        <ecNumber evidence="4">2.7.1.26</ecNumber>
        <ecNumber evidence="5">2.7.7.2</ecNumber>
    </recommendedName>
</protein>
<dbReference type="UniPathway" id="UPA00276">
    <property type="reaction ID" value="UER00406"/>
</dbReference>
<dbReference type="NCBIfam" id="TIGR00083">
    <property type="entry name" value="ribF"/>
    <property type="match status" value="1"/>
</dbReference>
<dbReference type="AlphaFoldDB" id="A0A381Y8M7"/>
<proteinExistence type="inferred from homology"/>
<evidence type="ECO:0000256" key="15">
    <source>
        <dbReference type="ARBA" id="ARBA00023268"/>
    </source>
</evidence>
<dbReference type="GO" id="GO:0006747">
    <property type="term" value="P:FAD biosynthetic process"/>
    <property type="evidence" value="ECO:0007669"/>
    <property type="project" value="UniProtKB-UniPathway"/>
</dbReference>
<dbReference type="NCBIfam" id="NF004162">
    <property type="entry name" value="PRK05627.1-5"/>
    <property type="match status" value="1"/>
</dbReference>
<comment type="pathway">
    <text evidence="2">Cofactor biosynthesis; FMN biosynthesis; FMN from riboflavin (ATP route): step 1/1.</text>
</comment>
<keyword evidence="13" id="KW-0274">FAD</keyword>
<organism evidence="17">
    <name type="scientific">marine metagenome</name>
    <dbReference type="NCBI Taxonomy" id="408172"/>
    <lineage>
        <taxon>unclassified sequences</taxon>
        <taxon>metagenomes</taxon>
        <taxon>ecological metagenomes</taxon>
    </lineage>
</organism>
<dbReference type="InterPro" id="IPR004821">
    <property type="entry name" value="Cyt_trans-like"/>
</dbReference>
<evidence type="ECO:0000256" key="14">
    <source>
        <dbReference type="ARBA" id="ARBA00022840"/>
    </source>
</evidence>
<dbReference type="PANTHER" id="PTHR22749">
    <property type="entry name" value="RIBOFLAVIN KINASE/FMN ADENYLYLTRANSFERASE"/>
    <property type="match status" value="1"/>
</dbReference>
<evidence type="ECO:0000256" key="6">
    <source>
        <dbReference type="ARBA" id="ARBA00018483"/>
    </source>
</evidence>
<keyword evidence="15" id="KW-0511">Multifunctional enzyme</keyword>
<name>A0A381Y8M7_9ZZZZ</name>
<dbReference type="Pfam" id="PF06574">
    <property type="entry name" value="FAD_syn"/>
    <property type="match status" value="1"/>
</dbReference>
<evidence type="ECO:0000256" key="7">
    <source>
        <dbReference type="ARBA" id="ARBA00022630"/>
    </source>
</evidence>
<dbReference type="Pfam" id="PF01687">
    <property type="entry name" value="Flavokinase"/>
    <property type="match status" value="1"/>
</dbReference>
<dbReference type="FunFam" id="3.40.50.620:FF:000021">
    <property type="entry name" value="Riboflavin biosynthesis protein"/>
    <property type="match status" value="1"/>
</dbReference>
<gene>
    <name evidence="17" type="ORF">METZ01_LOCUS125845</name>
</gene>
<dbReference type="GO" id="GO:0003919">
    <property type="term" value="F:FMN adenylyltransferase activity"/>
    <property type="evidence" value="ECO:0007669"/>
    <property type="project" value="UniProtKB-EC"/>
</dbReference>
<evidence type="ECO:0000256" key="3">
    <source>
        <dbReference type="ARBA" id="ARBA00010214"/>
    </source>
</evidence>
<feature type="domain" description="Riboflavin kinase" evidence="16">
    <location>
        <begin position="182"/>
        <end position="304"/>
    </location>
</feature>
<evidence type="ECO:0000256" key="4">
    <source>
        <dbReference type="ARBA" id="ARBA00012105"/>
    </source>
</evidence>